<accession>A0A9W9TZG9</accession>
<reference evidence="4" key="1">
    <citation type="submission" date="2022-12" db="EMBL/GenBank/DDBJ databases">
        <authorList>
            <person name="Petersen C."/>
        </authorList>
    </citation>
    <scope>NUCLEOTIDE SEQUENCE</scope>
    <source>
        <strain evidence="4">IBT 21472</strain>
    </source>
</reference>
<keyword evidence="2" id="KW-0539">Nucleus</keyword>
<protein>
    <submittedName>
        <fullName evidence="4">Uncharacterized protein</fullName>
    </submittedName>
</protein>
<proteinExistence type="predicted"/>
<dbReference type="EMBL" id="JAPZBO010000010">
    <property type="protein sequence ID" value="KAJ5299796.1"/>
    <property type="molecule type" value="Genomic_DNA"/>
</dbReference>
<feature type="region of interest" description="Disordered" evidence="3">
    <location>
        <begin position="1"/>
        <end position="23"/>
    </location>
</feature>
<evidence type="ECO:0000256" key="3">
    <source>
        <dbReference type="SAM" id="MobiDB-lite"/>
    </source>
</evidence>
<gene>
    <name evidence="4" type="ORF">N7476_011353</name>
</gene>
<dbReference type="AlphaFoldDB" id="A0A9W9TZG9"/>
<evidence type="ECO:0000256" key="2">
    <source>
        <dbReference type="ARBA" id="ARBA00023242"/>
    </source>
</evidence>
<name>A0A9W9TZG9_9EURO</name>
<comment type="caution">
    <text evidence="4">The sequence shown here is derived from an EMBL/GenBank/DDBJ whole genome shotgun (WGS) entry which is preliminary data.</text>
</comment>
<dbReference type="Pfam" id="PF11951">
    <property type="entry name" value="Fungal_trans_2"/>
    <property type="match status" value="1"/>
</dbReference>
<sequence>MSNTSSKRAKDAPRVRQGRPKSVTFTGKRKVKCDERHGLTKVNKYANADKSNLVDHSSFRCISDGELDSMLAALDAVTKPLNTESLGPFSIFQTQSGVRKTFIFNGTHLQANVEHGFPTSDDSFDYVSSASGFQIQTSANALAPLHEERATEVSISATSHTKWMASVKSITPGFELLVSLFHDKETSMLMYHYTTHVAELLQPVLHPKNPWRTTYFQFALEGCTEPPFGQTAISTSKVSTAIFHSVLSSAAFHLRNATAGSTRYHRLGLQHRAQALKALKSALAHPCDSHTYIGYLTAMLSLVTIDTMTGEDADFPIHLNGCHDLRRRSHDRISGDQNRQVGNICHFLTLLARTTSYQLRNAKHQSGFLFDNSYFHIDDKALEHMYGITPALGNMLQRACDLSEYLSTYNGEDAPVAFFQSSEALKVDLLAWRLDSKQFSLLGSGIIMAEIARCQARAFHSAVLIFFYRNVEMNRSLELNHEVNSILKSLTVAENLKDEYMKGEKRSAPMSWPAFIGACDATDRKPWEEWWTRVQDYRIGNYKKQWEVIQEIWRIMDEDVSVTGWKEALHLSGKLVLPI</sequence>
<organism evidence="4 5">
    <name type="scientific">Penicillium atrosanguineum</name>
    <dbReference type="NCBI Taxonomy" id="1132637"/>
    <lineage>
        <taxon>Eukaryota</taxon>
        <taxon>Fungi</taxon>
        <taxon>Dikarya</taxon>
        <taxon>Ascomycota</taxon>
        <taxon>Pezizomycotina</taxon>
        <taxon>Eurotiomycetes</taxon>
        <taxon>Eurotiomycetidae</taxon>
        <taxon>Eurotiales</taxon>
        <taxon>Aspergillaceae</taxon>
        <taxon>Penicillium</taxon>
    </lineage>
</organism>
<evidence type="ECO:0000256" key="1">
    <source>
        <dbReference type="ARBA" id="ARBA00004123"/>
    </source>
</evidence>
<dbReference type="PANTHER" id="PTHR37534:SF46">
    <property type="entry name" value="ZN(II)2CYS6 TRANSCRIPTION FACTOR (EUROFUNG)"/>
    <property type="match status" value="1"/>
</dbReference>
<keyword evidence="5" id="KW-1185">Reference proteome</keyword>
<dbReference type="InterPro" id="IPR021858">
    <property type="entry name" value="Fun_TF"/>
</dbReference>
<dbReference type="PANTHER" id="PTHR37534">
    <property type="entry name" value="TRANSCRIPTIONAL ACTIVATOR PROTEIN UGA3"/>
    <property type="match status" value="1"/>
</dbReference>
<evidence type="ECO:0000313" key="5">
    <source>
        <dbReference type="Proteomes" id="UP001147746"/>
    </source>
</evidence>
<dbReference type="OrthoDB" id="3477330at2759"/>
<reference evidence="4" key="2">
    <citation type="journal article" date="2023" name="IMA Fungus">
        <title>Comparative genomic study of the Penicillium genus elucidates a diverse pangenome and 15 lateral gene transfer events.</title>
        <authorList>
            <person name="Petersen C."/>
            <person name="Sorensen T."/>
            <person name="Nielsen M.R."/>
            <person name="Sondergaard T.E."/>
            <person name="Sorensen J.L."/>
            <person name="Fitzpatrick D.A."/>
            <person name="Frisvad J.C."/>
            <person name="Nielsen K.L."/>
        </authorList>
    </citation>
    <scope>NUCLEOTIDE SEQUENCE</scope>
    <source>
        <strain evidence="4">IBT 21472</strain>
    </source>
</reference>
<dbReference type="GO" id="GO:0005634">
    <property type="term" value="C:nucleus"/>
    <property type="evidence" value="ECO:0007669"/>
    <property type="project" value="UniProtKB-SubCell"/>
</dbReference>
<evidence type="ECO:0000313" key="4">
    <source>
        <dbReference type="EMBL" id="KAJ5299796.1"/>
    </source>
</evidence>
<comment type="subcellular location">
    <subcellularLocation>
        <location evidence="1">Nucleus</location>
    </subcellularLocation>
</comment>
<dbReference type="Proteomes" id="UP001147746">
    <property type="component" value="Unassembled WGS sequence"/>
</dbReference>